<dbReference type="GO" id="GO:0003723">
    <property type="term" value="F:RNA binding"/>
    <property type="evidence" value="ECO:0007669"/>
    <property type="project" value="UniProtKB-KW"/>
</dbReference>
<keyword evidence="8" id="KW-0687">Ribonucleoprotein</keyword>
<dbReference type="Gene3D" id="2.30.30.100">
    <property type="match status" value="1"/>
</dbReference>
<dbReference type="SMART" id="SM00651">
    <property type="entry name" value="Sm"/>
    <property type="match status" value="1"/>
</dbReference>
<dbReference type="InterPro" id="IPR010920">
    <property type="entry name" value="LSM_dom_sf"/>
</dbReference>
<proteinExistence type="inferred from homology"/>
<protein>
    <submittedName>
        <fullName evidence="10">LSM domain-containing protein</fullName>
    </submittedName>
</protein>
<name>A0A433BAL4_9FUNG</name>
<evidence type="ECO:0000256" key="3">
    <source>
        <dbReference type="ARBA" id="ARBA00022664"/>
    </source>
</evidence>
<dbReference type="InterPro" id="IPR047575">
    <property type="entry name" value="Sm"/>
</dbReference>
<dbReference type="GO" id="GO:0071013">
    <property type="term" value="C:catalytic step 2 spliceosome"/>
    <property type="evidence" value="ECO:0007669"/>
    <property type="project" value="TreeGrafter"/>
</dbReference>
<dbReference type="GO" id="GO:0071011">
    <property type="term" value="C:precatalytic spliceosome"/>
    <property type="evidence" value="ECO:0007669"/>
    <property type="project" value="TreeGrafter"/>
</dbReference>
<keyword evidence="6" id="KW-0508">mRNA splicing</keyword>
<feature type="domain" description="Sm" evidence="9">
    <location>
        <begin position="18"/>
        <end position="92"/>
    </location>
</feature>
<comment type="caution">
    <text evidence="10">The sequence shown here is derived from an EMBL/GenBank/DDBJ whole genome shotgun (WGS) entry which is preliminary data.</text>
</comment>
<dbReference type="CDD" id="cd01725">
    <property type="entry name" value="LSm2"/>
    <property type="match status" value="1"/>
</dbReference>
<evidence type="ECO:0000256" key="8">
    <source>
        <dbReference type="ARBA" id="ARBA00023274"/>
    </source>
</evidence>
<dbReference type="PANTHER" id="PTHR13829">
    <property type="entry name" value="SNRNP CORE PROTEIN FAMILY MEMBER"/>
    <property type="match status" value="1"/>
</dbReference>
<keyword evidence="7" id="KW-0539">Nucleus</keyword>
<evidence type="ECO:0000256" key="1">
    <source>
        <dbReference type="ARBA" id="ARBA00004123"/>
    </source>
</evidence>
<gene>
    <name evidence="10" type="ORF">BC936DRAFT_139135</name>
</gene>
<dbReference type="GO" id="GO:0000398">
    <property type="term" value="P:mRNA splicing, via spliceosome"/>
    <property type="evidence" value="ECO:0007669"/>
    <property type="project" value="TreeGrafter"/>
</dbReference>
<dbReference type="FunFam" id="2.30.30.100:FF:000009">
    <property type="entry name" value="U6 snRNA-associated Sm-like protein LSm2"/>
    <property type="match status" value="1"/>
</dbReference>
<dbReference type="AlphaFoldDB" id="A0A433BAL4"/>
<dbReference type="Proteomes" id="UP000268093">
    <property type="component" value="Unassembled WGS sequence"/>
</dbReference>
<sequence length="120" mass="13547">MVRSLHFPSKTPSVSRFLFYSFFKTLVGQQVTVELKNDLAITGVLISVDQFLNIKLDEIKVVDEARYPHMIPVKNCFIRGSVVRYVQLPAQAVDTALLQDAARREAQQPTTAQQGNVRVK</sequence>
<comment type="subcellular location">
    <subcellularLocation>
        <location evidence="1">Nucleus</location>
    </subcellularLocation>
</comment>
<evidence type="ECO:0000313" key="10">
    <source>
        <dbReference type="EMBL" id="RUP22002.1"/>
    </source>
</evidence>
<dbReference type="GO" id="GO:0046540">
    <property type="term" value="C:U4/U6 x U5 tri-snRNP complex"/>
    <property type="evidence" value="ECO:0007669"/>
    <property type="project" value="TreeGrafter"/>
</dbReference>
<dbReference type="PANTHER" id="PTHR13829:SF2">
    <property type="entry name" value="U6 SNRNA-ASSOCIATED SM-LIKE PROTEIN LSM2"/>
    <property type="match status" value="1"/>
</dbReference>
<keyword evidence="11" id="KW-1185">Reference proteome</keyword>
<keyword evidence="4" id="KW-0747">Spliceosome</keyword>
<dbReference type="GO" id="GO:0005688">
    <property type="term" value="C:U6 snRNP"/>
    <property type="evidence" value="ECO:0007669"/>
    <property type="project" value="TreeGrafter"/>
</dbReference>
<dbReference type="InterPro" id="IPR016654">
    <property type="entry name" value="U6_snRNA_Lsm2"/>
</dbReference>
<evidence type="ECO:0000256" key="5">
    <source>
        <dbReference type="ARBA" id="ARBA00022884"/>
    </source>
</evidence>
<evidence type="ECO:0000256" key="7">
    <source>
        <dbReference type="ARBA" id="ARBA00023242"/>
    </source>
</evidence>
<dbReference type="InterPro" id="IPR001163">
    <property type="entry name" value="Sm_dom_euk/arc"/>
</dbReference>
<keyword evidence="5" id="KW-0694">RNA-binding</keyword>
<dbReference type="Pfam" id="PF01423">
    <property type="entry name" value="LSM"/>
    <property type="match status" value="1"/>
</dbReference>
<accession>A0A433BAL4</accession>
<organism evidence="10 11">
    <name type="scientific">Jimgerdemannia flammicorona</name>
    <dbReference type="NCBI Taxonomy" id="994334"/>
    <lineage>
        <taxon>Eukaryota</taxon>
        <taxon>Fungi</taxon>
        <taxon>Fungi incertae sedis</taxon>
        <taxon>Mucoromycota</taxon>
        <taxon>Mucoromycotina</taxon>
        <taxon>Endogonomycetes</taxon>
        <taxon>Endogonales</taxon>
        <taxon>Endogonaceae</taxon>
        <taxon>Jimgerdemannia</taxon>
    </lineage>
</organism>
<evidence type="ECO:0000256" key="2">
    <source>
        <dbReference type="ARBA" id="ARBA00006850"/>
    </source>
</evidence>
<dbReference type="SUPFAM" id="SSF50182">
    <property type="entry name" value="Sm-like ribonucleoproteins"/>
    <property type="match status" value="1"/>
</dbReference>
<evidence type="ECO:0000256" key="6">
    <source>
        <dbReference type="ARBA" id="ARBA00023187"/>
    </source>
</evidence>
<dbReference type="GO" id="GO:1990726">
    <property type="term" value="C:Lsm1-7-Pat1 complex"/>
    <property type="evidence" value="ECO:0007669"/>
    <property type="project" value="TreeGrafter"/>
</dbReference>
<dbReference type="GO" id="GO:0000932">
    <property type="term" value="C:P-body"/>
    <property type="evidence" value="ECO:0007669"/>
    <property type="project" value="TreeGrafter"/>
</dbReference>
<evidence type="ECO:0000259" key="9">
    <source>
        <dbReference type="PROSITE" id="PS52002"/>
    </source>
</evidence>
<dbReference type="PROSITE" id="PS52002">
    <property type="entry name" value="SM"/>
    <property type="match status" value="1"/>
</dbReference>
<evidence type="ECO:0000313" key="11">
    <source>
        <dbReference type="Proteomes" id="UP000268093"/>
    </source>
</evidence>
<dbReference type="OrthoDB" id="10256176at2759"/>
<evidence type="ECO:0000256" key="4">
    <source>
        <dbReference type="ARBA" id="ARBA00022728"/>
    </source>
</evidence>
<dbReference type="EMBL" id="RBNI01014341">
    <property type="protein sequence ID" value="RUP22002.1"/>
    <property type="molecule type" value="Genomic_DNA"/>
</dbReference>
<reference evidence="10 11" key="1">
    <citation type="journal article" date="2018" name="New Phytol.">
        <title>Phylogenomics of Endogonaceae and evolution of mycorrhizas within Mucoromycota.</title>
        <authorList>
            <person name="Chang Y."/>
            <person name="Desiro A."/>
            <person name="Na H."/>
            <person name="Sandor L."/>
            <person name="Lipzen A."/>
            <person name="Clum A."/>
            <person name="Barry K."/>
            <person name="Grigoriev I.V."/>
            <person name="Martin F.M."/>
            <person name="Stajich J.E."/>
            <person name="Smith M.E."/>
            <person name="Bonito G."/>
            <person name="Spatafora J.W."/>
        </authorList>
    </citation>
    <scope>NUCLEOTIDE SEQUENCE [LARGE SCALE GENOMIC DNA]</scope>
    <source>
        <strain evidence="10 11">GMNB39</strain>
    </source>
</reference>
<keyword evidence="3" id="KW-0507">mRNA processing</keyword>
<comment type="similarity">
    <text evidence="2">Belongs to the snRNP Sm proteins family.</text>
</comment>